<sequence>MKIFQILAAIAAIIAVASGQKTKQACGATCSTPCDGDASSCCC</sequence>
<comment type="caution">
    <text evidence="2">The sequence shown here is derived from an EMBL/GenBank/DDBJ whole genome shotgun (WGS) entry which is preliminary data.</text>
</comment>
<accession>A0A1D2MCU7</accession>
<keyword evidence="3" id="KW-1185">Reference proteome</keyword>
<gene>
    <name evidence="2" type="ORF">Ocin01_15952</name>
</gene>
<keyword evidence="1" id="KW-0732">Signal</keyword>
<dbReference type="EMBL" id="LJIJ01001818">
    <property type="protein sequence ID" value="ODM90731.1"/>
    <property type="molecule type" value="Genomic_DNA"/>
</dbReference>
<feature type="chain" id="PRO_5008903823" evidence="1">
    <location>
        <begin position="20"/>
        <end position="43"/>
    </location>
</feature>
<reference evidence="2 3" key="1">
    <citation type="journal article" date="2016" name="Genome Biol. Evol.">
        <title>Gene Family Evolution Reflects Adaptation to Soil Environmental Stressors in the Genome of the Collembolan Orchesella cincta.</title>
        <authorList>
            <person name="Faddeeva-Vakhrusheva A."/>
            <person name="Derks M.F."/>
            <person name="Anvar S.Y."/>
            <person name="Agamennone V."/>
            <person name="Suring W."/>
            <person name="Smit S."/>
            <person name="van Straalen N.M."/>
            <person name="Roelofs D."/>
        </authorList>
    </citation>
    <scope>NUCLEOTIDE SEQUENCE [LARGE SCALE GENOMIC DNA]</scope>
    <source>
        <tissue evidence="2">Mixed pool</tissue>
    </source>
</reference>
<evidence type="ECO:0000313" key="3">
    <source>
        <dbReference type="Proteomes" id="UP000094527"/>
    </source>
</evidence>
<name>A0A1D2MCU7_ORCCI</name>
<feature type="signal peptide" evidence="1">
    <location>
        <begin position="1"/>
        <end position="19"/>
    </location>
</feature>
<evidence type="ECO:0000256" key="1">
    <source>
        <dbReference type="SAM" id="SignalP"/>
    </source>
</evidence>
<organism evidence="2 3">
    <name type="scientific">Orchesella cincta</name>
    <name type="common">Springtail</name>
    <name type="synonym">Podura cincta</name>
    <dbReference type="NCBI Taxonomy" id="48709"/>
    <lineage>
        <taxon>Eukaryota</taxon>
        <taxon>Metazoa</taxon>
        <taxon>Ecdysozoa</taxon>
        <taxon>Arthropoda</taxon>
        <taxon>Hexapoda</taxon>
        <taxon>Collembola</taxon>
        <taxon>Entomobryomorpha</taxon>
        <taxon>Entomobryoidea</taxon>
        <taxon>Orchesellidae</taxon>
        <taxon>Orchesellinae</taxon>
        <taxon>Orchesella</taxon>
    </lineage>
</organism>
<proteinExistence type="predicted"/>
<dbReference type="AlphaFoldDB" id="A0A1D2MCU7"/>
<dbReference type="Proteomes" id="UP000094527">
    <property type="component" value="Unassembled WGS sequence"/>
</dbReference>
<evidence type="ECO:0000313" key="2">
    <source>
        <dbReference type="EMBL" id="ODM90731.1"/>
    </source>
</evidence>
<protein>
    <submittedName>
        <fullName evidence="2">Uncharacterized protein</fullName>
    </submittedName>
</protein>